<accession>A0A3P8B4M6</accession>
<reference evidence="1 2" key="1">
    <citation type="submission" date="2018-11" db="EMBL/GenBank/DDBJ databases">
        <authorList>
            <consortium name="Pathogen Informatics"/>
        </authorList>
    </citation>
    <scope>NUCLEOTIDE SEQUENCE [LARGE SCALE GENOMIC DNA]</scope>
</reference>
<evidence type="ECO:0000313" key="2">
    <source>
        <dbReference type="Proteomes" id="UP000050761"/>
    </source>
</evidence>
<gene>
    <name evidence="1" type="ORF">HPBE_LOCUS14394</name>
</gene>
<name>A0A183G015_HELPZ</name>
<dbReference type="WBParaSite" id="HPBE_0001439301-mRNA-1">
    <property type="protein sequence ID" value="HPBE_0001439301-mRNA-1"/>
    <property type="gene ID" value="HPBE_0001439301"/>
</dbReference>
<evidence type="ECO:0000313" key="3">
    <source>
        <dbReference type="WBParaSite" id="HPBE_0001439301-mRNA-1"/>
    </source>
</evidence>
<dbReference type="AlphaFoldDB" id="A0A183G015"/>
<keyword evidence="2" id="KW-1185">Reference proteome</keyword>
<dbReference type="EMBL" id="UZAH01028344">
    <property type="protein sequence ID" value="VDO99503.1"/>
    <property type="molecule type" value="Genomic_DNA"/>
</dbReference>
<reference evidence="3" key="2">
    <citation type="submission" date="2019-09" db="UniProtKB">
        <authorList>
            <consortium name="WormBaseParasite"/>
        </authorList>
    </citation>
    <scope>IDENTIFICATION</scope>
</reference>
<organism evidence="2 3">
    <name type="scientific">Heligmosomoides polygyrus</name>
    <name type="common">Parasitic roundworm</name>
    <dbReference type="NCBI Taxonomy" id="6339"/>
    <lineage>
        <taxon>Eukaryota</taxon>
        <taxon>Metazoa</taxon>
        <taxon>Ecdysozoa</taxon>
        <taxon>Nematoda</taxon>
        <taxon>Chromadorea</taxon>
        <taxon>Rhabditida</taxon>
        <taxon>Rhabditina</taxon>
        <taxon>Rhabditomorpha</taxon>
        <taxon>Strongyloidea</taxon>
        <taxon>Heligmosomidae</taxon>
        <taxon>Heligmosomoides</taxon>
    </lineage>
</organism>
<dbReference type="OrthoDB" id="5844535at2759"/>
<dbReference type="Proteomes" id="UP000050761">
    <property type="component" value="Unassembled WGS sequence"/>
</dbReference>
<accession>A0A183G015</accession>
<sequence>MIFIRKHCLTDVSVAPEFYTVSDHRPLRARFRFSHQGEKAANLKKRNGRMTFNWDKEKCHRFIHHIRDNGKEAEGLKTTKGRLRKLSSWRFSMEQPERPPTDFELAKLC</sequence>
<protein>
    <submittedName>
        <fullName evidence="3">Endo/exonuclease/phosphatase domain-containing protein</fullName>
    </submittedName>
</protein>
<proteinExistence type="predicted"/>
<evidence type="ECO:0000313" key="1">
    <source>
        <dbReference type="EMBL" id="VDO99503.1"/>
    </source>
</evidence>